<feature type="compositionally biased region" description="Basic and acidic residues" evidence="1">
    <location>
        <begin position="215"/>
        <end position="236"/>
    </location>
</feature>
<proteinExistence type="predicted"/>
<reference evidence="3 5" key="2">
    <citation type="submission" date="2018-07" db="EMBL/GenBank/DDBJ databases">
        <title>Draft Genome Assemblies for Five Robust Yarrowia lipolytica Strains Exhibiting High Lipid Production and Pentose Sugar Utilization and Sugar Alcohol Secretion from Undetoxified Lignocellulosic Biomass Hydrolysates.</title>
        <authorList>
            <consortium name="DOE Joint Genome Institute"/>
            <person name="Walker C."/>
            <person name="Ryu S."/>
            <person name="Na H."/>
            <person name="Zane M."/>
            <person name="LaButti K."/>
            <person name="Lipzen A."/>
            <person name="Haridas S."/>
            <person name="Barry K."/>
            <person name="Grigoriev I.V."/>
            <person name="Quarterman J."/>
            <person name="Slininger P."/>
            <person name="Dien B."/>
            <person name="Trinh C.T."/>
        </authorList>
    </citation>
    <scope>NUCLEOTIDE SEQUENCE [LARGE SCALE GENOMIC DNA]</scope>
    <source>
        <strain evidence="3 5">YB392</strain>
    </source>
</reference>
<dbReference type="GeneID" id="2908272"/>
<name>A0A1D8NM24_YARLL</name>
<dbReference type="InterPro" id="IPR053030">
    <property type="entry name" value="Ribosomal_biogenesis_FAF1-like"/>
</dbReference>
<feature type="compositionally biased region" description="Basic residues" evidence="1">
    <location>
        <begin position="67"/>
        <end position="77"/>
    </location>
</feature>
<dbReference type="EMBL" id="KZ857330">
    <property type="protein sequence ID" value="RDW27322.1"/>
    <property type="molecule type" value="Genomic_DNA"/>
</dbReference>
<dbReference type="VEuPathDB" id="FungiDB:YALI0_F05170g"/>
<evidence type="ECO:0000313" key="5">
    <source>
        <dbReference type="Proteomes" id="UP000256601"/>
    </source>
</evidence>
<evidence type="ECO:0000313" key="3">
    <source>
        <dbReference type="EMBL" id="RDW27322.1"/>
    </source>
</evidence>
<dbReference type="PANTHER" id="PTHR28096:SF1">
    <property type="entry name" value="PROTEIN FAF1"/>
    <property type="match status" value="1"/>
</dbReference>
<dbReference type="RefSeq" id="XP_505021.1">
    <property type="nucleotide sequence ID" value="XM_505021.1"/>
</dbReference>
<feature type="compositionally biased region" description="Acidic residues" evidence="1">
    <location>
        <begin position="124"/>
        <end position="148"/>
    </location>
</feature>
<feature type="compositionally biased region" description="Acidic residues" evidence="1">
    <location>
        <begin position="161"/>
        <end position="173"/>
    </location>
</feature>
<evidence type="ECO:0000313" key="4">
    <source>
        <dbReference type="Proteomes" id="UP000182444"/>
    </source>
</evidence>
<dbReference type="Proteomes" id="UP000182444">
    <property type="component" value="Chromosome 1F"/>
</dbReference>
<dbReference type="AlphaFoldDB" id="A0A1D8NM24"/>
<dbReference type="OrthoDB" id="5556956at2759"/>
<feature type="compositionally biased region" description="Basic and acidic residues" evidence="1">
    <location>
        <begin position="191"/>
        <end position="204"/>
    </location>
</feature>
<gene>
    <name evidence="3" type="ORF">B0I71DRAFT_129387</name>
    <name evidence="2" type="ORF">YALI1_F07819g</name>
</gene>
<accession>A0A1D8NM24</accession>
<dbReference type="OMA" id="FEAQFKP"/>
<sequence length="390" mass="44008">MLGGFNPFDLGDLAQGTKKAAPAKKPVPAEQAQPAKPAQKKLEEKPKEKEVKKEDTKKEAVEEAKKTVKTKTSKSKPVKPTNTSRKVSKPAKTSKEDAEKEYHRKMRLAFEAQFGHVEGLKEDDKEDEDSESESDDNNDDFDDNEDLVELSKTYVERPSDDEMDTESEKEEEEETKKEEGPVIVRFTGSDRSTRDFNEKAEKKRFMSKKTPLSEVQKEEKEKLLSETQRRVPKTKEEEEEEKEDLQNDVALQRLINESSILHSQAAQSSFSGADISFLDDGPIGKARLKTLTSRIESLGGKHIPLQKNMPMLTRKMVNSKFQNKVKAEQEHAQEAGIILAKTAPVDNRFAIRKKKVVKRDRGLKINSVGKSTAGGIKLSKHEIRKFGGKI</sequence>
<evidence type="ECO:0008006" key="6">
    <source>
        <dbReference type="Google" id="ProtNLM"/>
    </source>
</evidence>
<dbReference type="VEuPathDB" id="FungiDB:YALI1_F07819g"/>
<evidence type="ECO:0000256" key="1">
    <source>
        <dbReference type="SAM" id="MobiDB-lite"/>
    </source>
</evidence>
<reference evidence="2 4" key="1">
    <citation type="journal article" date="2016" name="PLoS ONE">
        <title>Sequence Assembly of Yarrowia lipolytica Strain W29/CLIB89 Shows Transposable Element Diversity.</title>
        <authorList>
            <person name="Magnan C."/>
            <person name="Yu J."/>
            <person name="Chang I."/>
            <person name="Jahn E."/>
            <person name="Kanomata Y."/>
            <person name="Wu J."/>
            <person name="Zeller M."/>
            <person name="Oakes M."/>
            <person name="Baldi P."/>
            <person name="Sandmeyer S."/>
        </authorList>
    </citation>
    <scope>NUCLEOTIDE SEQUENCE [LARGE SCALE GENOMIC DNA]</scope>
    <source>
        <strain evidence="2">CLIB89</strain>
        <strain evidence="4">CLIB89(W29)</strain>
    </source>
</reference>
<organism evidence="2 4">
    <name type="scientific">Yarrowia lipolytica</name>
    <name type="common">Candida lipolytica</name>
    <dbReference type="NCBI Taxonomy" id="4952"/>
    <lineage>
        <taxon>Eukaryota</taxon>
        <taxon>Fungi</taxon>
        <taxon>Dikarya</taxon>
        <taxon>Ascomycota</taxon>
        <taxon>Saccharomycotina</taxon>
        <taxon>Dipodascomycetes</taxon>
        <taxon>Dipodascales</taxon>
        <taxon>Dipodascales incertae sedis</taxon>
        <taxon>Yarrowia</taxon>
    </lineage>
</organism>
<dbReference type="GO" id="GO:0000462">
    <property type="term" value="P:maturation of SSU-rRNA from tricistronic rRNA transcript (SSU-rRNA, 5.8S rRNA, LSU-rRNA)"/>
    <property type="evidence" value="ECO:0007669"/>
    <property type="project" value="TreeGrafter"/>
</dbReference>
<dbReference type="PANTHER" id="PTHR28096">
    <property type="entry name" value="PROTEIN FAF1"/>
    <property type="match status" value="1"/>
</dbReference>
<protein>
    <recommendedName>
        <fullName evidence="6">Protein FAF1</fullName>
    </recommendedName>
</protein>
<feature type="compositionally biased region" description="Basic and acidic residues" evidence="1">
    <location>
        <begin position="40"/>
        <end position="66"/>
    </location>
</feature>
<dbReference type="EMBL" id="CP017558">
    <property type="protein sequence ID" value="AOW06689.1"/>
    <property type="molecule type" value="Genomic_DNA"/>
</dbReference>
<dbReference type="GO" id="GO:0005730">
    <property type="term" value="C:nucleolus"/>
    <property type="evidence" value="ECO:0007669"/>
    <property type="project" value="TreeGrafter"/>
</dbReference>
<dbReference type="Proteomes" id="UP000256601">
    <property type="component" value="Unassembled WGS sequence"/>
</dbReference>
<feature type="compositionally biased region" description="Basic and acidic residues" evidence="1">
    <location>
        <begin position="93"/>
        <end position="102"/>
    </location>
</feature>
<feature type="region of interest" description="Disordered" evidence="1">
    <location>
        <begin position="1"/>
        <end position="245"/>
    </location>
</feature>
<dbReference type="eggNOG" id="ENOG502QVP1">
    <property type="taxonomic scope" value="Eukaryota"/>
</dbReference>
<feature type="compositionally biased region" description="Low complexity" evidence="1">
    <location>
        <begin position="18"/>
        <end position="37"/>
    </location>
</feature>
<dbReference type="KEGG" id="yli:2908272"/>
<evidence type="ECO:0000313" key="2">
    <source>
        <dbReference type="EMBL" id="AOW06689.1"/>
    </source>
</evidence>